<proteinExistence type="predicted"/>
<evidence type="ECO:0008006" key="4">
    <source>
        <dbReference type="Google" id="ProtNLM"/>
    </source>
</evidence>
<organism evidence="2 3">
    <name type="scientific">Rhodococcoides fascians</name>
    <name type="common">Rhodococcus fascians</name>
    <dbReference type="NCBI Taxonomy" id="1828"/>
    <lineage>
        <taxon>Bacteria</taxon>
        <taxon>Bacillati</taxon>
        <taxon>Actinomycetota</taxon>
        <taxon>Actinomycetes</taxon>
        <taxon>Mycobacteriales</taxon>
        <taxon>Nocardiaceae</taxon>
        <taxon>Rhodococcoides</taxon>
    </lineage>
</organism>
<evidence type="ECO:0000313" key="3">
    <source>
        <dbReference type="Proteomes" id="UP000076038"/>
    </source>
</evidence>
<reference evidence="2 3" key="1">
    <citation type="journal article" date="2016" name="Genome Announc.">
        <title>Complete Genome and Plasmid Sequences for Rhodococcus fascians D188 and Draft Sequences for Rhodococcus Isolates PBTS 1 and PBTS 2.</title>
        <authorList>
            <person name="Stamler R.A."/>
            <person name="Vereecke D."/>
            <person name="Zhang Y."/>
            <person name="Schilkey F."/>
            <person name="Devitt N."/>
            <person name="Randall J.J."/>
        </authorList>
    </citation>
    <scope>NUCLEOTIDE SEQUENCE [LARGE SCALE GENOMIC DNA]</scope>
    <source>
        <strain evidence="2 3">PBTS2</strain>
    </source>
</reference>
<gene>
    <name evidence="2" type="ORF">A3Q41_01446</name>
</gene>
<feature type="chain" id="PRO_5038529334" description="DUF3558 domain-containing protein" evidence="1">
    <location>
        <begin position="24"/>
        <end position="184"/>
    </location>
</feature>
<evidence type="ECO:0000256" key="1">
    <source>
        <dbReference type="SAM" id="SignalP"/>
    </source>
</evidence>
<sequence length="184" mass="19623">MHRSSRWAAIAVGLLLLNACSTGQDGTAVPEVIATTSTAVAAPTPWDPCTIPDDAIEQAGLNTATKESGVFGRDQNGFEICGWVSRSPADAYFLRIFVGLQSLDYIDDPSHFDRLEPVRVGTRDATQYQQIAADASRNCGIAFTAGAELIRATFITGQLTGSSPYDPCTELNAVVARLDSELPN</sequence>
<dbReference type="Pfam" id="PF12079">
    <property type="entry name" value="DUF3558"/>
    <property type="match status" value="1"/>
</dbReference>
<reference evidence="3" key="2">
    <citation type="submission" date="2016-04" db="EMBL/GenBank/DDBJ databases">
        <title>Complete Genome and Plasmid Sequences for Rhodococcus fascians D188 and Draft Sequences for Rhodococcus spp. Isolates PBTS 1 and PBTS 2.</title>
        <authorList>
            <person name="Stamer R."/>
            <person name="Vereecke D."/>
            <person name="Zhang Y."/>
            <person name="Schilkey F."/>
            <person name="Devitt N."/>
            <person name="Randall J."/>
        </authorList>
    </citation>
    <scope>NUCLEOTIDE SEQUENCE [LARGE SCALE GENOMIC DNA]</scope>
    <source>
        <strain evidence="3">PBTS2</strain>
    </source>
</reference>
<accession>A0A143QII5</accession>
<feature type="signal peptide" evidence="1">
    <location>
        <begin position="1"/>
        <end position="23"/>
    </location>
</feature>
<dbReference type="AlphaFoldDB" id="A0A143QII5"/>
<evidence type="ECO:0000313" key="2">
    <source>
        <dbReference type="EMBL" id="AMY22754.1"/>
    </source>
</evidence>
<dbReference type="EMBL" id="CP015220">
    <property type="protein sequence ID" value="AMY22754.1"/>
    <property type="molecule type" value="Genomic_DNA"/>
</dbReference>
<dbReference type="OrthoDB" id="4466468at2"/>
<dbReference type="InterPro" id="IPR024520">
    <property type="entry name" value="DUF3558"/>
</dbReference>
<keyword evidence="1" id="KW-0732">Signal</keyword>
<dbReference type="KEGG" id="rhs:A3Q41_01446"/>
<dbReference type="Proteomes" id="UP000076038">
    <property type="component" value="Chromosome"/>
</dbReference>
<dbReference type="PATRIC" id="fig|1653479.3.peg.1465"/>
<protein>
    <recommendedName>
        <fullName evidence="4">DUF3558 domain-containing protein</fullName>
    </recommendedName>
</protein>
<name>A0A143QII5_RHOFA</name>
<dbReference type="RefSeq" id="WP_048319087.1">
    <property type="nucleotide sequence ID" value="NZ_CP015220.1"/>
</dbReference>
<keyword evidence="3" id="KW-1185">Reference proteome</keyword>